<keyword evidence="5" id="KW-1185">Reference proteome</keyword>
<dbReference type="RefSeq" id="WP_204418295.1">
    <property type="nucleotide sequence ID" value="NZ_JAFBED010000008.1"/>
</dbReference>
<protein>
    <recommendedName>
        <fullName evidence="2">Anti-sigma-W factor RsiW</fullName>
    </recommendedName>
</protein>
<dbReference type="InterPro" id="IPR041916">
    <property type="entry name" value="Anti_sigma_zinc_sf"/>
</dbReference>
<dbReference type="Pfam" id="PF13490">
    <property type="entry name" value="zf-HC2"/>
    <property type="match status" value="1"/>
</dbReference>
<dbReference type="Gene3D" id="1.10.10.1320">
    <property type="entry name" value="Anti-sigma factor, zinc-finger domain"/>
    <property type="match status" value="1"/>
</dbReference>
<evidence type="ECO:0000256" key="2">
    <source>
        <dbReference type="ARBA" id="ARBA00024438"/>
    </source>
</evidence>
<feature type="domain" description="Putative zinc-finger" evidence="3">
    <location>
        <begin position="9"/>
        <end position="36"/>
    </location>
</feature>
<dbReference type="Gene3D" id="2.60.40.1630">
    <property type="entry name" value="bacillus anthracis domain"/>
    <property type="match status" value="1"/>
</dbReference>
<comment type="similarity">
    <text evidence="1">Belongs to the zinc-associated anti-sigma factor (ZAS) superfamily. Anti-sigma-W factor family.</text>
</comment>
<comment type="caution">
    <text evidence="4">The sequence shown here is derived from an EMBL/GenBank/DDBJ whole genome shotgun (WGS) entry which is preliminary data.</text>
</comment>
<proteinExistence type="inferred from homology"/>
<evidence type="ECO:0000313" key="5">
    <source>
        <dbReference type="Proteomes" id="UP000737402"/>
    </source>
</evidence>
<sequence>MKCFDFDTLAAYFDGVLEDAESKMVEKHLEFCPMCREVMEALKKEEAFLEEAVQAPKLPHDFDQHVLKDLSPYENKKKKQSWKYQFLTACSIVLAFGLGASMYPQLNTLFGEDTTVSNLGQQNEEKALYSVEDNGVKVNITEVSSSPVKIEIFYEIEPTDEMRERFRGNLLDNGVNNVLMSKDYEFPSILLKTENGDEVPFENLDFTSPESWNGSIIMYPQAQTPDYLAVDIAINEILDEKGDWSFSIPIDLTESKKETTMLKLDDTLGIEGLYQLQLLEWIDAPNAKMLKFESTFSDAELSRIQNSMKDRDEFLTSSGVHLWLEPIYSVKTEAGKKLPYSGASVSSTNGNHYLMETEFRLTERGERPSENYKEREKHIFELSGFSVKEPVNAQFTLDIQQGTYILDDKSTDEWILTGYTAKLVDGNLKVKVTGKRGIEQATTLGWKRTGQDAETIYAPINDEGGFELEFEMPSAEDGVQTVTIDFLSTDKTVLLPEPIKVPLD</sequence>
<dbReference type="EMBL" id="JAFBED010000008">
    <property type="protein sequence ID" value="MBM7621507.1"/>
    <property type="molecule type" value="Genomic_DNA"/>
</dbReference>
<gene>
    <name evidence="4" type="ORF">JOC95_003396</name>
</gene>
<accession>A0ABS2P3G7</accession>
<evidence type="ECO:0000259" key="3">
    <source>
        <dbReference type="Pfam" id="PF13490"/>
    </source>
</evidence>
<evidence type="ECO:0000313" key="4">
    <source>
        <dbReference type="EMBL" id="MBM7621507.1"/>
    </source>
</evidence>
<evidence type="ECO:0000256" key="1">
    <source>
        <dbReference type="ARBA" id="ARBA00024353"/>
    </source>
</evidence>
<reference evidence="4 5" key="1">
    <citation type="submission" date="2021-01" db="EMBL/GenBank/DDBJ databases">
        <title>Genomic Encyclopedia of Type Strains, Phase IV (KMG-IV): sequencing the most valuable type-strain genomes for metagenomic binning, comparative biology and taxonomic classification.</title>
        <authorList>
            <person name="Goeker M."/>
        </authorList>
    </citation>
    <scope>NUCLEOTIDE SEQUENCE [LARGE SCALE GENOMIC DNA]</scope>
    <source>
        <strain evidence="4 5">DSM 25879</strain>
    </source>
</reference>
<organism evidence="4 5">
    <name type="scientific">Sutcliffiella tianshenii</name>
    <dbReference type="NCBI Taxonomy" id="1463404"/>
    <lineage>
        <taxon>Bacteria</taxon>
        <taxon>Bacillati</taxon>
        <taxon>Bacillota</taxon>
        <taxon>Bacilli</taxon>
        <taxon>Bacillales</taxon>
        <taxon>Bacillaceae</taxon>
        <taxon>Sutcliffiella</taxon>
    </lineage>
</organism>
<name>A0ABS2P3G7_9BACI</name>
<dbReference type="InterPro" id="IPR027383">
    <property type="entry name" value="Znf_put"/>
</dbReference>
<dbReference type="Proteomes" id="UP000737402">
    <property type="component" value="Unassembled WGS sequence"/>
</dbReference>